<gene>
    <name evidence="2" type="ORF">FEN17_15385</name>
</gene>
<dbReference type="OrthoDB" id="944318at2"/>
<reference evidence="2 3" key="1">
    <citation type="submission" date="2019-05" db="EMBL/GenBank/DDBJ databases">
        <authorList>
            <person name="Qu J.-H."/>
        </authorList>
    </citation>
    <scope>NUCLEOTIDE SEQUENCE [LARGE SCALE GENOMIC DNA]</scope>
    <source>
        <strain evidence="2 3">T17</strain>
    </source>
</reference>
<keyword evidence="3" id="KW-1185">Reference proteome</keyword>
<organism evidence="2 3">
    <name type="scientific">Dyadobacter luticola</name>
    <dbReference type="NCBI Taxonomy" id="1979387"/>
    <lineage>
        <taxon>Bacteria</taxon>
        <taxon>Pseudomonadati</taxon>
        <taxon>Bacteroidota</taxon>
        <taxon>Cytophagia</taxon>
        <taxon>Cytophagales</taxon>
        <taxon>Spirosomataceae</taxon>
        <taxon>Dyadobacter</taxon>
    </lineage>
</organism>
<dbReference type="PANTHER" id="PTHR35586:SF1">
    <property type="entry name" value="SLL1691 PROTEIN"/>
    <property type="match status" value="1"/>
</dbReference>
<name>A0A5R9KXQ5_9BACT</name>
<evidence type="ECO:0000259" key="1">
    <source>
        <dbReference type="Pfam" id="PF04754"/>
    </source>
</evidence>
<dbReference type="PANTHER" id="PTHR35586">
    <property type="entry name" value="SLL1691 PROTEIN"/>
    <property type="match status" value="1"/>
</dbReference>
<comment type="caution">
    <text evidence="2">The sequence shown here is derived from an EMBL/GenBank/DDBJ whole genome shotgun (WGS) entry which is preliminary data.</text>
</comment>
<evidence type="ECO:0000313" key="2">
    <source>
        <dbReference type="EMBL" id="TLV00857.1"/>
    </source>
</evidence>
<dbReference type="EMBL" id="VCEJ01000004">
    <property type="protein sequence ID" value="TLV00857.1"/>
    <property type="molecule type" value="Genomic_DNA"/>
</dbReference>
<accession>A0A5R9KXQ5</accession>
<protein>
    <recommendedName>
        <fullName evidence="1">Transposase (putative) YhgA-like domain-containing protein</fullName>
    </recommendedName>
</protein>
<evidence type="ECO:0000313" key="3">
    <source>
        <dbReference type="Proteomes" id="UP000306402"/>
    </source>
</evidence>
<dbReference type="InterPro" id="IPR006842">
    <property type="entry name" value="Transposase_31"/>
</dbReference>
<proteinExistence type="predicted"/>
<dbReference type="RefSeq" id="WP_138366231.1">
    <property type="nucleotide sequence ID" value="NZ_VCEJ01000004.1"/>
</dbReference>
<feature type="domain" description="Transposase (putative) YhgA-like" evidence="1">
    <location>
        <begin position="52"/>
        <end position="109"/>
    </location>
</feature>
<dbReference type="Proteomes" id="UP000306402">
    <property type="component" value="Unassembled WGS sequence"/>
</dbReference>
<sequence>MNRNDILWKSILEDIFDDFLRFFCPEADEVFDFTKPFVYLDKELEQLFPPEDDQFASRYADKLVKVYTIEGDEEWILVHIEVQGFPDKQFAARMFTYYYRIWDKYRKRTTAFAILTDENQNFRPCKFEQAFLGMRLCFEFNSVKILDYSDECLEASDNPFAQVILTVKAALMAKKVCQQDLYDFKTQLARRLLNSKFSKYKIGKLMNFLKFYVRFDSDEYNELFESEITTLEKSTTMSIEEAVIYVAKEEGLEKGRMERNQVFVKNLLKETSFSVDEIARLAGVPVDFVQEVKDNLQ</sequence>
<dbReference type="AlphaFoldDB" id="A0A5R9KXQ5"/>
<dbReference type="Pfam" id="PF04754">
    <property type="entry name" value="Transposase_31"/>
    <property type="match status" value="1"/>
</dbReference>